<proteinExistence type="predicted"/>
<dbReference type="Proteomes" id="UP000192722">
    <property type="component" value="Unassembled WGS sequence"/>
</dbReference>
<name>A0ABX3TV29_9GAMM</name>
<comment type="caution">
    <text evidence="2">The sequence shown here is derived from an EMBL/GenBank/DDBJ whole genome shotgun (WGS) entry which is preliminary data.</text>
</comment>
<evidence type="ECO:0000313" key="3">
    <source>
        <dbReference type="Proteomes" id="UP000192722"/>
    </source>
</evidence>
<keyword evidence="3" id="KW-1185">Reference proteome</keyword>
<sequence>MTLVVEKSPNYSWPLANATLSLKSYIEGPLSLSKRNALEAKLCADFELICDQVIPAQVLLDWIKGFEEFISLIINAPYSFSWPTLLWLKEDKTHQAQCYFRRPDMFERKAATPLNCLPFNDIQDKFGDLLASASWMSKKEEFGPGTHLYLGTLRNPHLYLEHQFVSLVWGLEALDRRKAVSSCSTEAISRRVKAENIIQQTCVITMDKKERKWLKKAIENAASRTLAERLYDMLYPVTFDIQPALLTTFCETCATLRNRLSHTGGANKAGEYDAFIQKILPAQKALMKLYHLLLLDMIGVEPSLLKWSMQESLFSFNFQYCLRRAELITREEFIQRKGPAALKQA</sequence>
<accession>A0ABX3TV29</accession>
<protein>
    <recommendedName>
        <fullName evidence="1">Apea-like HEPN domain-containing protein</fullName>
    </recommendedName>
</protein>
<organism evidence="2 3">
    <name type="scientific">Rouxiella silvae</name>
    <dbReference type="NCBI Taxonomy" id="1646373"/>
    <lineage>
        <taxon>Bacteria</taxon>
        <taxon>Pseudomonadati</taxon>
        <taxon>Pseudomonadota</taxon>
        <taxon>Gammaproteobacteria</taxon>
        <taxon>Enterobacterales</taxon>
        <taxon>Yersiniaceae</taxon>
        <taxon>Rouxiella</taxon>
    </lineage>
</organism>
<feature type="domain" description="Apea-like HEPN" evidence="1">
    <location>
        <begin position="166"/>
        <end position="301"/>
    </location>
</feature>
<reference evidence="2 3" key="1">
    <citation type="journal article" date="2017" name="Int. J. Syst. Evol. Microbiol.">
        <title>Rouxiella badensis sp. nov. and Rouxiella silvae sp. nov. isolated from peat bog soil in Germany and emendation of the genus description.</title>
        <authorList>
            <person name="Le Fleche-Mateos A."/>
            <person name="Kugler J.H."/>
            <person name="Hansen S.H."/>
            <person name="Syldatk C."/>
            <person name="Hausmann R."/>
            <person name="Lomprez F."/>
            <person name="Vandenbogaert M."/>
            <person name="Manuguerra J.C."/>
            <person name="Grimont P.A."/>
        </authorList>
    </citation>
    <scope>NUCLEOTIDE SEQUENCE [LARGE SCALE GENOMIC DNA]</scope>
    <source>
        <strain evidence="2 3">213</strain>
    </source>
</reference>
<evidence type="ECO:0000313" key="2">
    <source>
        <dbReference type="EMBL" id="ORJ18943.1"/>
    </source>
</evidence>
<dbReference type="EMBL" id="MRWD01000080">
    <property type="protein sequence ID" value="ORJ18943.1"/>
    <property type="molecule type" value="Genomic_DNA"/>
</dbReference>
<dbReference type="Pfam" id="PF18739">
    <property type="entry name" value="HEPN_Apea"/>
    <property type="match status" value="1"/>
</dbReference>
<gene>
    <name evidence="2" type="ORF">BS639_22735</name>
</gene>
<dbReference type="InterPro" id="IPR041229">
    <property type="entry name" value="HEPN_Apea"/>
</dbReference>
<evidence type="ECO:0000259" key="1">
    <source>
        <dbReference type="Pfam" id="PF18739"/>
    </source>
</evidence>